<keyword evidence="1" id="KW-0472">Membrane</keyword>
<accession>A0A251P8E1</accession>
<name>A0A251P8E1_PRUPE</name>
<evidence type="ECO:0000256" key="1">
    <source>
        <dbReference type="SAM" id="Phobius"/>
    </source>
</evidence>
<organism evidence="2 3">
    <name type="scientific">Prunus persica</name>
    <name type="common">Peach</name>
    <name type="synonym">Amygdalus persica</name>
    <dbReference type="NCBI Taxonomy" id="3760"/>
    <lineage>
        <taxon>Eukaryota</taxon>
        <taxon>Viridiplantae</taxon>
        <taxon>Streptophyta</taxon>
        <taxon>Embryophyta</taxon>
        <taxon>Tracheophyta</taxon>
        <taxon>Spermatophyta</taxon>
        <taxon>Magnoliopsida</taxon>
        <taxon>eudicotyledons</taxon>
        <taxon>Gunneridae</taxon>
        <taxon>Pentapetalae</taxon>
        <taxon>rosids</taxon>
        <taxon>fabids</taxon>
        <taxon>Rosales</taxon>
        <taxon>Rosaceae</taxon>
        <taxon>Amygdaloideae</taxon>
        <taxon>Amygdaleae</taxon>
        <taxon>Prunus</taxon>
    </lineage>
</organism>
<sequence>MASDLDGGWGVRVGMASVSDVGFVYSSTSLRPFLSFPLSNSSLLFSSPFLSFHFLSFPLFYFSLSIYTGDLSVIWLFASLAGKDVDSETKVKSIEADLKILKLQERAMSLAPSFHPSYSTVGGSSVKIFFQSLHLRD</sequence>
<feature type="transmembrane region" description="Helical" evidence="1">
    <location>
        <begin position="59"/>
        <end position="82"/>
    </location>
</feature>
<evidence type="ECO:0000313" key="3">
    <source>
        <dbReference type="Proteomes" id="UP000006882"/>
    </source>
</evidence>
<proteinExistence type="predicted"/>
<dbReference type="EMBL" id="CM007655">
    <property type="protein sequence ID" value="ONI06625.1"/>
    <property type="molecule type" value="Genomic_DNA"/>
</dbReference>
<keyword evidence="3" id="KW-1185">Reference proteome</keyword>
<dbReference type="AlphaFoldDB" id="A0A251P8E1"/>
<reference evidence="2 3" key="1">
    <citation type="journal article" date="2013" name="Nat. Genet.">
        <title>The high-quality draft genome of peach (Prunus persica) identifies unique patterns of genetic diversity, domestication and genome evolution.</title>
        <authorList>
            <consortium name="International Peach Genome Initiative"/>
            <person name="Verde I."/>
            <person name="Abbott A.G."/>
            <person name="Scalabrin S."/>
            <person name="Jung S."/>
            <person name="Shu S."/>
            <person name="Marroni F."/>
            <person name="Zhebentyayeva T."/>
            <person name="Dettori M.T."/>
            <person name="Grimwood J."/>
            <person name="Cattonaro F."/>
            <person name="Zuccolo A."/>
            <person name="Rossini L."/>
            <person name="Jenkins J."/>
            <person name="Vendramin E."/>
            <person name="Meisel L.A."/>
            <person name="Decroocq V."/>
            <person name="Sosinski B."/>
            <person name="Prochnik S."/>
            <person name="Mitros T."/>
            <person name="Policriti A."/>
            <person name="Cipriani G."/>
            <person name="Dondini L."/>
            <person name="Ficklin S."/>
            <person name="Goodstein D.M."/>
            <person name="Xuan P."/>
            <person name="Del Fabbro C."/>
            <person name="Aramini V."/>
            <person name="Copetti D."/>
            <person name="Gonzalez S."/>
            <person name="Horner D.S."/>
            <person name="Falchi R."/>
            <person name="Lucas S."/>
            <person name="Mica E."/>
            <person name="Maldonado J."/>
            <person name="Lazzari B."/>
            <person name="Bielenberg D."/>
            <person name="Pirona R."/>
            <person name="Miculan M."/>
            <person name="Barakat A."/>
            <person name="Testolin R."/>
            <person name="Stella A."/>
            <person name="Tartarini S."/>
            <person name="Tonutti P."/>
            <person name="Arus P."/>
            <person name="Orellana A."/>
            <person name="Wells C."/>
            <person name="Main D."/>
            <person name="Vizzotto G."/>
            <person name="Silva H."/>
            <person name="Salamini F."/>
            <person name="Schmutz J."/>
            <person name="Morgante M."/>
            <person name="Rokhsar D.S."/>
        </authorList>
    </citation>
    <scope>NUCLEOTIDE SEQUENCE [LARGE SCALE GENOMIC DNA]</scope>
    <source>
        <strain evidence="3">cv. Nemared</strain>
    </source>
</reference>
<keyword evidence="1" id="KW-0812">Transmembrane</keyword>
<dbReference type="Proteomes" id="UP000006882">
    <property type="component" value="Chromosome G5"/>
</dbReference>
<gene>
    <name evidence="2" type="ORF">PRUPE_5G070900</name>
</gene>
<dbReference type="Gramene" id="ONI06625">
    <property type="protein sequence ID" value="ONI06625"/>
    <property type="gene ID" value="PRUPE_5G070900"/>
</dbReference>
<protein>
    <submittedName>
        <fullName evidence="2">Uncharacterized protein</fullName>
    </submittedName>
</protein>
<evidence type="ECO:0000313" key="2">
    <source>
        <dbReference type="EMBL" id="ONI06625.1"/>
    </source>
</evidence>
<keyword evidence="1" id="KW-1133">Transmembrane helix</keyword>